<organism evidence="3 4">
    <name type="scientific">Flavobacterium potami</name>
    <dbReference type="NCBI Taxonomy" id="2872310"/>
    <lineage>
        <taxon>Bacteria</taxon>
        <taxon>Pseudomonadati</taxon>
        <taxon>Bacteroidota</taxon>
        <taxon>Flavobacteriia</taxon>
        <taxon>Flavobacteriales</taxon>
        <taxon>Flavobacteriaceae</taxon>
        <taxon>Flavobacterium</taxon>
    </lineage>
</organism>
<feature type="transmembrane region" description="Helical" evidence="1">
    <location>
        <begin position="223"/>
        <end position="242"/>
    </location>
</feature>
<proteinExistence type="predicted"/>
<sequence>MRIEQLTFTRFLAAVSIVFFHFAKGSFIFHNPYLDFLVKYSSVFVSYFFILSGFVMIVAYHTKSEINIIEYGRNRFARIYPLYFAGIVMMAIVPILKNEINFLDLFLNIFMIQSWIPQKALTLNVPGWSISVEAFFYILFPFLFNVVYKRISLKTISISIIVFWIISQIVYQFMVLRPIENFPFSPHDLLYFPLLHLNEFLIGNLAGIYFVHNFQNNKRNFDLAILGVLILLIIALKFPTRLEYNNGMLAVLFVPLIVLLSLNTGIITTLFKSKICVFLGEISFGIYLLQNPVWVWVSDYRLKKYFNLDEAEHYTMAFLIRFVVLLVLAAIFYKFFEVPVGNKIKKTSLVPFFSKERI</sequence>
<feature type="transmembrane region" description="Helical" evidence="1">
    <location>
        <begin position="40"/>
        <end position="60"/>
    </location>
</feature>
<feature type="domain" description="Acyltransferase 3" evidence="2">
    <location>
        <begin position="6"/>
        <end position="333"/>
    </location>
</feature>
<evidence type="ECO:0000256" key="1">
    <source>
        <dbReference type="SAM" id="Phobius"/>
    </source>
</evidence>
<evidence type="ECO:0000313" key="4">
    <source>
        <dbReference type="Proteomes" id="UP001139366"/>
    </source>
</evidence>
<accession>A0A9X1HC31</accession>
<comment type="caution">
    <text evidence="3">The sequence shown here is derived from an EMBL/GenBank/DDBJ whole genome shotgun (WGS) entry which is preliminary data.</text>
</comment>
<dbReference type="AlphaFoldDB" id="A0A9X1HC31"/>
<dbReference type="PANTHER" id="PTHR23028">
    <property type="entry name" value="ACETYLTRANSFERASE"/>
    <property type="match status" value="1"/>
</dbReference>
<evidence type="ECO:0000259" key="2">
    <source>
        <dbReference type="Pfam" id="PF01757"/>
    </source>
</evidence>
<keyword evidence="4" id="KW-1185">Reference proteome</keyword>
<feature type="transmembrane region" description="Helical" evidence="1">
    <location>
        <begin position="248"/>
        <end position="271"/>
    </location>
</feature>
<evidence type="ECO:0000313" key="3">
    <source>
        <dbReference type="EMBL" id="MBZ4036614.1"/>
    </source>
</evidence>
<keyword evidence="1" id="KW-0812">Transmembrane</keyword>
<feature type="transmembrane region" description="Helical" evidence="1">
    <location>
        <begin position="155"/>
        <end position="174"/>
    </location>
</feature>
<dbReference type="Pfam" id="PF01757">
    <property type="entry name" value="Acyl_transf_3"/>
    <property type="match status" value="1"/>
</dbReference>
<keyword evidence="1" id="KW-1133">Transmembrane helix</keyword>
<dbReference type="InterPro" id="IPR002656">
    <property type="entry name" value="Acyl_transf_3_dom"/>
</dbReference>
<reference evidence="3 4" key="1">
    <citation type="journal article" date="2023" name="Antonie Van Leeuwenhoek">
        <title>Flavobacterium potami sp. nov., a multi-metal resistance genes harbouring bacterium isolated from shallow river silt.</title>
        <authorList>
            <person name="Li S."/>
            <person name="Mao S."/>
            <person name="Mu W."/>
            <person name="Guo B."/>
            <person name="Li C."/>
            <person name="Zhu Q."/>
            <person name="Hou X."/>
            <person name="Zhao Y."/>
            <person name="Wei S."/>
            <person name="Liu H."/>
            <person name="Liu A."/>
        </authorList>
    </citation>
    <scope>NUCLEOTIDE SEQUENCE [LARGE SCALE GENOMIC DNA]</scope>
    <source>
        <strain evidence="3 4">17A</strain>
    </source>
</reference>
<keyword evidence="3" id="KW-0012">Acyltransferase</keyword>
<feature type="transmembrane region" description="Helical" evidence="1">
    <location>
        <begin position="80"/>
        <end position="96"/>
    </location>
</feature>
<dbReference type="GO" id="GO:0016747">
    <property type="term" value="F:acyltransferase activity, transferring groups other than amino-acyl groups"/>
    <property type="evidence" value="ECO:0007669"/>
    <property type="project" value="InterPro"/>
</dbReference>
<feature type="transmembrane region" description="Helical" evidence="1">
    <location>
        <begin position="12"/>
        <end position="34"/>
    </location>
</feature>
<feature type="transmembrane region" description="Helical" evidence="1">
    <location>
        <begin position="128"/>
        <end position="148"/>
    </location>
</feature>
<protein>
    <submittedName>
        <fullName evidence="3">Acyltransferase</fullName>
    </submittedName>
</protein>
<gene>
    <name evidence="3" type="ORF">K6T82_17730</name>
</gene>
<keyword evidence="3" id="KW-0808">Transferase</keyword>
<name>A0A9X1HC31_9FLAO</name>
<dbReference type="RefSeq" id="WP_223708475.1">
    <property type="nucleotide sequence ID" value="NZ_JAINUY010000006.1"/>
</dbReference>
<dbReference type="Proteomes" id="UP001139366">
    <property type="component" value="Unassembled WGS sequence"/>
</dbReference>
<feature type="transmembrane region" description="Helical" evidence="1">
    <location>
        <begin position="317"/>
        <end position="336"/>
    </location>
</feature>
<keyword evidence="1" id="KW-0472">Membrane</keyword>
<dbReference type="EMBL" id="JAINUY010000006">
    <property type="protein sequence ID" value="MBZ4036614.1"/>
    <property type="molecule type" value="Genomic_DNA"/>
</dbReference>
<feature type="transmembrane region" description="Helical" evidence="1">
    <location>
        <begin position="189"/>
        <end position="211"/>
    </location>
</feature>
<dbReference type="InterPro" id="IPR050879">
    <property type="entry name" value="Acyltransferase_3"/>
</dbReference>
<feature type="transmembrane region" description="Helical" evidence="1">
    <location>
        <begin position="278"/>
        <end position="297"/>
    </location>
</feature>